<proteinExistence type="inferred from homology"/>
<evidence type="ECO:0000256" key="4">
    <source>
        <dbReference type="ARBA" id="ARBA00022801"/>
    </source>
</evidence>
<dbReference type="PANTHER" id="PTHR33317:SF4">
    <property type="entry name" value="POLYNUCLEOTIDYL TRANSFERASE, RIBONUCLEASE H-LIKE SUPERFAMILY PROTEIN"/>
    <property type="match status" value="1"/>
</dbReference>
<keyword evidence="1" id="KW-0963">Cytoplasm</keyword>
<dbReference type="Pfam" id="PF03652">
    <property type="entry name" value="RuvX"/>
    <property type="match status" value="1"/>
</dbReference>
<evidence type="ECO:0000256" key="5">
    <source>
        <dbReference type="SAM" id="MobiDB-lite"/>
    </source>
</evidence>
<dbReference type="SMART" id="SM00732">
    <property type="entry name" value="YqgFc"/>
    <property type="match status" value="1"/>
</dbReference>
<name>A0A382MH10_9ZZZZ</name>
<dbReference type="EMBL" id="UINC01093669">
    <property type="protein sequence ID" value="SVC48273.1"/>
    <property type="molecule type" value="Genomic_DNA"/>
</dbReference>
<gene>
    <name evidence="7" type="ORF">METZ01_LOCUS301127</name>
</gene>
<dbReference type="GO" id="GO:0005829">
    <property type="term" value="C:cytosol"/>
    <property type="evidence" value="ECO:0007669"/>
    <property type="project" value="TreeGrafter"/>
</dbReference>
<dbReference type="Gene3D" id="3.30.420.140">
    <property type="entry name" value="YqgF/RNase H-like domain"/>
    <property type="match status" value="1"/>
</dbReference>
<evidence type="ECO:0000259" key="6">
    <source>
        <dbReference type="SMART" id="SM00732"/>
    </source>
</evidence>
<evidence type="ECO:0000256" key="1">
    <source>
        <dbReference type="ARBA" id="ARBA00022490"/>
    </source>
</evidence>
<dbReference type="InterPro" id="IPR005227">
    <property type="entry name" value="YqgF"/>
</dbReference>
<reference evidence="7" key="1">
    <citation type="submission" date="2018-05" db="EMBL/GenBank/DDBJ databases">
        <authorList>
            <person name="Lanie J.A."/>
            <person name="Ng W.-L."/>
            <person name="Kazmierczak K.M."/>
            <person name="Andrzejewski T.M."/>
            <person name="Davidsen T.M."/>
            <person name="Wayne K.J."/>
            <person name="Tettelin H."/>
            <person name="Glass J.I."/>
            <person name="Rusch D."/>
            <person name="Podicherti R."/>
            <person name="Tsui H.-C.T."/>
            <person name="Winkler M.E."/>
        </authorList>
    </citation>
    <scope>NUCLEOTIDE SEQUENCE</scope>
</reference>
<dbReference type="NCBIfam" id="TIGR00250">
    <property type="entry name" value="RNAse_H_YqgF"/>
    <property type="match status" value="1"/>
</dbReference>
<keyword evidence="2" id="KW-0690">Ribosome biogenesis</keyword>
<dbReference type="InterPro" id="IPR037027">
    <property type="entry name" value="YqgF/RNaseH-like_dom_sf"/>
</dbReference>
<dbReference type="GO" id="GO:0000967">
    <property type="term" value="P:rRNA 5'-end processing"/>
    <property type="evidence" value="ECO:0007669"/>
    <property type="project" value="TreeGrafter"/>
</dbReference>
<evidence type="ECO:0000313" key="7">
    <source>
        <dbReference type="EMBL" id="SVC48273.1"/>
    </source>
</evidence>
<dbReference type="SUPFAM" id="SSF53098">
    <property type="entry name" value="Ribonuclease H-like"/>
    <property type="match status" value="1"/>
</dbReference>
<feature type="domain" description="YqgF/RNase H-like" evidence="6">
    <location>
        <begin position="1"/>
        <end position="101"/>
    </location>
</feature>
<dbReference type="GO" id="GO:0004518">
    <property type="term" value="F:nuclease activity"/>
    <property type="evidence" value="ECO:0007669"/>
    <property type="project" value="UniProtKB-KW"/>
</dbReference>
<dbReference type="AlphaFoldDB" id="A0A382MH10"/>
<evidence type="ECO:0000256" key="3">
    <source>
        <dbReference type="ARBA" id="ARBA00022722"/>
    </source>
</evidence>
<dbReference type="InterPro" id="IPR006641">
    <property type="entry name" value="YqgF/RNaseH-like_dom"/>
</dbReference>
<feature type="non-terminal residue" evidence="7">
    <location>
        <position position="126"/>
    </location>
</feature>
<dbReference type="GO" id="GO:0016787">
    <property type="term" value="F:hydrolase activity"/>
    <property type="evidence" value="ECO:0007669"/>
    <property type="project" value="UniProtKB-KW"/>
</dbReference>
<evidence type="ECO:0000256" key="2">
    <source>
        <dbReference type="ARBA" id="ARBA00022517"/>
    </source>
</evidence>
<dbReference type="CDD" id="cd16964">
    <property type="entry name" value="YqgF"/>
    <property type="match status" value="1"/>
</dbReference>
<dbReference type="HAMAP" id="MF_00651">
    <property type="entry name" value="Nuclease_YqgF"/>
    <property type="match status" value="1"/>
</dbReference>
<feature type="region of interest" description="Disordered" evidence="5">
    <location>
        <begin position="107"/>
        <end position="126"/>
    </location>
</feature>
<organism evidence="7">
    <name type="scientific">marine metagenome</name>
    <dbReference type="NCBI Taxonomy" id="408172"/>
    <lineage>
        <taxon>unclassified sequences</taxon>
        <taxon>metagenomes</taxon>
        <taxon>ecological metagenomes</taxon>
    </lineage>
</organism>
<dbReference type="InterPro" id="IPR012337">
    <property type="entry name" value="RNaseH-like_sf"/>
</dbReference>
<sequence>MRVLAIDHGTVRMGIAMSDELKIIAQPLEFIPAEPFSGFLDRFKELLREYEVELILLGMPRNMDGSYGEATLKVREFEAVLKNRIAVPIKTWDERLTSVQANRALSQGGARKKKKRQNVDAMSAAI</sequence>
<keyword evidence="3" id="KW-0540">Nuclease</keyword>
<accession>A0A382MH10</accession>
<protein>
    <recommendedName>
        <fullName evidence="6">YqgF/RNase H-like domain-containing protein</fullName>
    </recommendedName>
</protein>
<dbReference type="PANTHER" id="PTHR33317">
    <property type="entry name" value="POLYNUCLEOTIDYL TRANSFERASE, RIBONUCLEASE H-LIKE SUPERFAMILY PROTEIN"/>
    <property type="match status" value="1"/>
</dbReference>
<keyword evidence="4" id="KW-0378">Hydrolase</keyword>